<dbReference type="SUPFAM" id="SSF51621">
    <property type="entry name" value="Phosphoenolpyruvate/pyruvate domain"/>
    <property type="match status" value="1"/>
</dbReference>
<dbReference type="EMBL" id="JBHSWH010000001">
    <property type="protein sequence ID" value="MFC6707799.1"/>
    <property type="molecule type" value="Genomic_DNA"/>
</dbReference>
<dbReference type="Proteomes" id="UP001596298">
    <property type="component" value="Unassembled WGS sequence"/>
</dbReference>
<proteinExistence type="predicted"/>
<keyword evidence="1" id="KW-0456">Lyase</keyword>
<accession>A0ABW2ALI1</accession>
<comment type="caution">
    <text evidence="1">The sequence shown here is derived from an EMBL/GenBank/DDBJ whole genome shotgun (WGS) entry which is preliminary data.</text>
</comment>
<evidence type="ECO:0000313" key="1">
    <source>
        <dbReference type="EMBL" id="MFC6707799.1"/>
    </source>
</evidence>
<dbReference type="GO" id="GO:0016829">
    <property type="term" value="F:lyase activity"/>
    <property type="evidence" value="ECO:0007669"/>
    <property type="project" value="UniProtKB-KW"/>
</dbReference>
<dbReference type="CDD" id="cd00377">
    <property type="entry name" value="ICL_PEPM"/>
    <property type="match status" value="1"/>
</dbReference>
<dbReference type="InterPro" id="IPR040442">
    <property type="entry name" value="Pyrv_kinase-like_dom_sf"/>
</dbReference>
<reference evidence="2" key="1">
    <citation type="journal article" date="2019" name="Int. J. Syst. Evol. Microbiol.">
        <title>The Global Catalogue of Microorganisms (GCM) 10K type strain sequencing project: providing services to taxonomists for standard genome sequencing and annotation.</title>
        <authorList>
            <consortium name="The Broad Institute Genomics Platform"/>
            <consortium name="The Broad Institute Genome Sequencing Center for Infectious Disease"/>
            <person name="Wu L."/>
            <person name="Ma J."/>
        </authorList>
    </citation>
    <scope>NUCLEOTIDE SEQUENCE [LARGE SCALE GENOMIC DNA]</scope>
    <source>
        <strain evidence="2">CCUG 58127</strain>
    </source>
</reference>
<name>A0ABW2ALI1_9MICO</name>
<evidence type="ECO:0000313" key="2">
    <source>
        <dbReference type="Proteomes" id="UP001596298"/>
    </source>
</evidence>
<keyword evidence="2" id="KW-1185">Reference proteome</keyword>
<dbReference type="InterPro" id="IPR039556">
    <property type="entry name" value="ICL/PEPM"/>
</dbReference>
<dbReference type="RefSeq" id="WP_382404460.1">
    <property type="nucleotide sequence ID" value="NZ_JBHSWH010000001.1"/>
</dbReference>
<dbReference type="PANTHER" id="PTHR42905">
    <property type="entry name" value="PHOSPHOENOLPYRUVATE CARBOXYLASE"/>
    <property type="match status" value="1"/>
</dbReference>
<sequence>MDANQAARIAKNATAAELRGRHVPGRPLVIPNSWDAASAAAIERAGSFAAVATSSNAVAAVLGWEDGEVVPVDAMLAAASRIVGAVSLPVTVDFERGYRLVPQTLVERFAVTGAVGLNLEDSDPGTGVMIDVEEQVAFLRAVRAAAEAAHLDLVINARTDSFLRKAGTPDEQLKASIDRGNRYLEAGADCVYPLGASGAFTLGALTDGVDGPVNVARGVGGPPLKELAELGVARVTFGAGLQRQLYSTFESELLPQLMS</sequence>
<organism evidence="1 2">
    <name type="scientific">Flexivirga alba</name>
    <dbReference type="NCBI Taxonomy" id="702742"/>
    <lineage>
        <taxon>Bacteria</taxon>
        <taxon>Bacillati</taxon>
        <taxon>Actinomycetota</taxon>
        <taxon>Actinomycetes</taxon>
        <taxon>Micrococcales</taxon>
        <taxon>Dermacoccaceae</taxon>
        <taxon>Flexivirga</taxon>
    </lineage>
</organism>
<gene>
    <name evidence="1" type="ORF">ACFQDH_21820</name>
</gene>
<dbReference type="Gene3D" id="3.20.20.60">
    <property type="entry name" value="Phosphoenolpyruvate-binding domains"/>
    <property type="match status" value="1"/>
</dbReference>
<dbReference type="PANTHER" id="PTHR42905:SF16">
    <property type="entry name" value="CARBOXYPHOSPHONOENOLPYRUVATE PHOSPHONOMUTASE-LIKE PROTEIN (AFU_ORTHOLOGUE AFUA_5G07230)"/>
    <property type="match status" value="1"/>
</dbReference>
<dbReference type="InterPro" id="IPR015813">
    <property type="entry name" value="Pyrv/PenolPyrv_kinase-like_dom"/>
</dbReference>
<dbReference type="Pfam" id="PF13714">
    <property type="entry name" value="PEP_mutase"/>
    <property type="match status" value="1"/>
</dbReference>
<protein>
    <submittedName>
        <fullName evidence="1">Isocitrate lyase/phosphoenolpyruvate mutase family protein</fullName>
    </submittedName>
</protein>